<evidence type="ECO:0000259" key="3">
    <source>
        <dbReference type="Pfam" id="PF23665"/>
    </source>
</evidence>
<name>A0AAQ6IGE5_ANATE</name>
<dbReference type="Proteomes" id="UP000265040">
    <property type="component" value="Chromosome 16"/>
</dbReference>
<dbReference type="GeneTree" id="ENSGT00390000010209"/>
<evidence type="ECO:0000313" key="6">
    <source>
        <dbReference type="Ensembl" id="ENSATEP00000073831.1"/>
    </source>
</evidence>
<evidence type="ECO:0000256" key="1">
    <source>
        <dbReference type="SAM" id="Phobius"/>
    </source>
</evidence>
<accession>A0AAQ6IGE5</accession>
<dbReference type="PANTHER" id="PTHR14477:SF1">
    <property type="entry name" value="CUB DOMAIN-CONTAINING PROTEIN 1"/>
    <property type="match status" value="1"/>
</dbReference>
<dbReference type="Pfam" id="PF23667">
    <property type="entry name" value="CUB_CDCP1_1"/>
    <property type="match status" value="1"/>
</dbReference>
<evidence type="ECO:0000256" key="2">
    <source>
        <dbReference type="SAM" id="SignalP"/>
    </source>
</evidence>
<dbReference type="PANTHER" id="PTHR14477">
    <property type="entry name" value="CUB DOMAIN-CONTAINING PROTEIN 1"/>
    <property type="match status" value="1"/>
</dbReference>
<dbReference type="SUPFAM" id="SSF49854">
    <property type="entry name" value="Spermadhesin, CUB domain"/>
    <property type="match status" value="1"/>
</dbReference>
<feature type="domain" description="CDCP1 third and sixth CUB" evidence="3">
    <location>
        <begin position="216"/>
        <end position="316"/>
    </location>
</feature>
<dbReference type="InterPro" id="IPR038811">
    <property type="entry name" value="CDCP1"/>
</dbReference>
<reference evidence="6" key="2">
    <citation type="submission" date="2025-08" db="UniProtKB">
        <authorList>
            <consortium name="Ensembl"/>
        </authorList>
    </citation>
    <scope>IDENTIFICATION</scope>
</reference>
<feature type="domain" description="CDCP1 first CUB" evidence="4">
    <location>
        <begin position="25"/>
        <end position="93"/>
    </location>
</feature>
<evidence type="ECO:0000259" key="5">
    <source>
        <dbReference type="Pfam" id="PF23668"/>
    </source>
</evidence>
<evidence type="ECO:0000313" key="7">
    <source>
        <dbReference type="Proteomes" id="UP000265040"/>
    </source>
</evidence>
<feature type="transmembrane region" description="Helical" evidence="1">
    <location>
        <begin position="351"/>
        <end position="376"/>
    </location>
</feature>
<dbReference type="InterPro" id="IPR056269">
    <property type="entry name" value="CUB_CDCP1_2nd_5th"/>
</dbReference>
<evidence type="ECO:0000259" key="4">
    <source>
        <dbReference type="Pfam" id="PF23667"/>
    </source>
</evidence>
<reference evidence="6 7" key="1">
    <citation type="submission" date="2021-04" db="EMBL/GenBank/DDBJ databases">
        <authorList>
            <consortium name="Wellcome Sanger Institute Data Sharing"/>
        </authorList>
    </citation>
    <scope>NUCLEOTIDE SEQUENCE [LARGE SCALE GENOMIC DNA]</scope>
</reference>
<sequence length="433" mass="48020">MSISTARVSLQTLLFLVFTVSGAQKLTITLNKASTIHISNTQVRGCRVCTGPVGSRQCGQSLLLKDTTSVSLLFDCSRPQDVFKVEIVQNIDCTTTWCNGHIIQTDSSYLPLLDFKRTFTWNLKASALTSVKIDFTKTGLRQIHPSEICPDSHTYTLQVPHTTGSVTIGKFCRGGLISNAQILNHGSFSLEVPAGQKLQNGQFDVSVGDTSNFAKITLTFPKGISSSELLSPNYPDSFPDDDEMEWHFQVSDKHKISVQFLKLTEPQCQRKKAEVVYQGEKTEILSLTDHQPYEISGNVSLKLRNCRMSEKGLSLNFKVSTSTIWPEEAEVQVMKDSPKNSAPNSRQPSMLIINLTVVTSFLAIVVIGLLVACVVIRKKKNRNHQTPANHANYSTYVLPGHSDLSTTNADEYHVYTKIDDTLVYSHLLEKVAC</sequence>
<keyword evidence="2" id="KW-0732">Signal</keyword>
<feature type="signal peptide" evidence="2">
    <location>
        <begin position="1"/>
        <end position="23"/>
    </location>
</feature>
<dbReference type="InterPro" id="IPR035914">
    <property type="entry name" value="Sperma_CUB_dom_sf"/>
</dbReference>
<dbReference type="Gene3D" id="2.60.120.290">
    <property type="entry name" value="Spermadhesin, CUB domain"/>
    <property type="match status" value="1"/>
</dbReference>
<keyword evidence="1" id="KW-1133">Transmembrane helix</keyword>
<feature type="domain" description="CDCP1 second and fifth CUB" evidence="5">
    <location>
        <begin position="104"/>
        <end position="208"/>
    </location>
</feature>
<dbReference type="InterPro" id="IPR056268">
    <property type="entry name" value="CUB_CDCP1_1st"/>
</dbReference>
<feature type="chain" id="PRO_5043602425" description="CUB domain containing protein 1a" evidence="2">
    <location>
        <begin position="24"/>
        <end position="433"/>
    </location>
</feature>
<dbReference type="Ensembl" id="ENSATET00000078212.1">
    <property type="protein sequence ID" value="ENSATEP00000073831.1"/>
    <property type="gene ID" value="ENSATEG00000032869.1"/>
</dbReference>
<keyword evidence="1" id="KW-0812">Transmembrane</keyword>
<protein>
    <recommendedName>
        <fullName evidence="8">CUB domain containing protein 1a</fullName>
    </recommendedName>
</protein>
<organism evidence="6 7">
    <name type="scientific">Anabas testudineus</name>
    <name type="common">Climbing perch</name>
    <name type="synonym">Anthias testudineus</name>
    <dbReference type="NCBI Taxonomy" id="64144"/>
    <lineage>
        <taxon>Eukaryota</taxon>
        <taxon>Metazoa</taxon>
        <taxon>Chordata</taxon>
        <taxon>Craniata</taxon>
        <taxon>Vertebrata</taxon>
        <taxon>Euteleostomi</taxon>
        <taxon>Actinopterygii</taxon>
        <taxon>Neopterygii</taxon>
        <taxon>Teleostei</taxon>
        <taxon>Neoteleostei</taxon>
        <taxon>Acanthomorphata</taxon>
        <taxon>Anabantaria</taxon>
        <taxon>Anabantiformes</taxon>
        <taxon>Anabantoidei</taxon>
        <taxon>Anabantidae</taxon>
        <taxon>Anabas</taxon>
    </lineage>
</organism>
<keyword evidence="1" id="KW-0472">Membrane</keyword>
<dbReference type="AlphaFoldDB" id="A0AAQ6IGE5"/>
<proteinExistence type="predicted"/>
<dbReference type="Pfam" id="PF23665">
    <property type="entry name" value="CDCP1_CUB_6"/>
    <property type="match status" value="1"/>
</dbReference>
<reference evidence="6" key="3">
    <citation type="submission" date="2025-09" db="UniProtKB">
        <authorList>
            <consortium name="Ensembl"/>
        </authorList>
    </citation>
    <scope>IDENTIFICATION</scope>
</reference>
<evidence type="ECO:0008006" key="8">
    <source>
        <dbReference type="Google" id="ProtNLM"/>
    </source>
</evidence>
<keyword evidence="7" id="KW-1185">Reference proteome</keyword>
<dbReference type="Pfam" id="PF23668">
    <property type="entry name" value="CUB_CDCP1_2"/>
    <property type="match status" value="1"/>
</dbReference>
<dbReference type="InterPro" id="IPR056266">
    <property type="entry name" value="CDCP1_CUB_3rd_6th"/>
</dbReference>